<sequence>MINKVYAEYSDKNGEVYLKRLENIFDPDSNTFQKCDAFSVILKQCNNGPVSFHMETKVVYNIDDAINVYHSFINKLRNSTASRCMCTVNPHTRRECCAANCPESLGGADYWQLFRRACLHRVR</sequence>
<accession>A0A9D9DDY9</accession>
<name>A0A9D9DDY9_9PROT</name>
<evidence type="ECO:0000313" key="2">
    <source>
        <dbReference type="Proteomes" id="UP000823630"/>
    </source>
</evidence>
<dbReference type="EMBL" id="JADINC010000046">
    <property type="protein sequence ID" value="MBO8425415.1"/>
    <property type="molecule type" value="Genomic_DNA"/>
</dbReference>
<reference evidence="1" key="2">
    <citation type="journal article" date="2021" name="PeerJ">
        <title>Extensive microbial diversity within the chicken gut microbiome revealed by metagenomics and culture.</title>
        <authorList>
            <person name="Gilroy R."/>
            <person name="Ravi A."/>
            <person name="Getino M."/>
            <person name="Pursley I."/>
            <person name="Horton D.L."/>
            <person name="Alikhan N.F."/>
            <person name="Baker D."/>
            <person name="Gharbi K."/>
            <person name="Hall N."/>
            <person name="Watson M."/>
            <person name="Adriaenssens E.M."/>
            <person name="Foster-Nyarko E."/>
            <person name="Jarju S."/>
            <person name="Secka A."/>
            <person name="Antonio M."/>
            <person name="Oren A."/>
            <person name="Chaudhuri R.R."/>
            <person name="La Ragione R."/>
            <person name="Hildebrand F."/>
            <person name="Pallen M.J."/>
        </authorList>
    </citation>
    <scope>NUCLEOTIDE SEQUENCE</scope>
    <source>
        <strain evidence="1">8207</strain>
    </source>
</reference>
<dbReference type="AlphaFoldDB" id="A0A9D9DDY9"/>
<reference evidence="1" key="1">
    <citation type="submission" date="2020-10" db="EMBL/GenBank/DDBJ databases">
        <authorList>
            <person name="Gilroy R."/>
        </authorList>
    </citation>
    <scope>NUCLEOTIDE SEQUENCE</scope>
    <source>
        <strain evidence="1">8207</strain>
    </source>
</reference>
<proteinExistence type="predicted"/>
<comment type="caution">
    <text evidence="1">The sequence shown here is derived from an EMBL/GenBank/DDBJ whole genome shotgun (WGS) entry which is preliminary data.</text>
</comment>
<dbReference type="Proteomes" id="UP000823630">
    <property type="component" value="Unassembled WGS sequence"/>
</dbReference>
<protein>
    <submittedName>
        <fullName evidence="1">Uncharacterized protein</fullName>
    </submittedName>
</protein>
<organism evidence="1 2">
    <name type="scientific">Candidatus Enterousia avistercoris</name>
    <dbReference type="NCBI Taxonomy" id="2840788"/>
    <lineage>
        <taxon>Bacteria</taxon>
        <taxon>Pseudomonadati</taxon>
        <taxon>Pseudomonadota</taxon>
        <taxon>Alphaproteobacteria</taxon>
        <taxon>Candidatus Enterousia</taxon>
    </lineage>
</organism>
<evidence type="ECO:0000313" key="1">
    <source>
        <dbReference type="EMBL" id="MBO8425415.1"/>
    </source>
</evidence>
<gene>
    <name evidence="1" type="ORF">IAC69_02960</name>
</gene>